<keyword evidence="5" id="KW-1185">Reference proteome</keyword>
<feature type="transmembrane region" description="Helical" evidence="1">
    <location>
        <begin position="592"/>
        <end position="611"/>
    </location>
</feature>
<feature type="transmembrane region" description="Helical" evidence="1">
    <location>
        <begin position="568"/>
        <end position="585"/>
    </location>
</feature>
<name>A0A3S0RH74_9GAMM</name>
<dbReference type="Gene3D" id="1.25.40.10">
    <property type="entry name" value="Tetratricopeptide repeat domain"/>
    <property type="match status" value="1"/>
</dbReference>
<feature type="signal peptide" evidence="2">
    <location>
        <begin position="1"/>
        <end position="28"/>
    </location>
</feature>
<keyword evidence="2" id="KW-0732">Signal</keyword>
<evidence type="ECO:0000313" key="5">
    <source>
        <dbReference type="Proteomes" id="UP000274358"/>
    </source>
</evidence>
<sequence>MSMFFNQAGAFMFAAGLACFGAAGMARAETAITPDVLHSPERATAMVSTGQQDAYRKLIRAYTQEEAAHPKDAGLVLARCRFIQTFSYSEEISWADAALDDFESCKKELETRYSSDAEASLFMADQHEGKDAVSFARSLLPASSHWTLPQRARLHAVLARAYSAANQKNPAGQEALAAVQLDPGSDQLVSALRYLATSGRTGEAEALLARTPVDPSRWKEWSRVSFAADSLSPAAALAELQRAGKSEGPFNDWLAARIYLRAGKTAEAVKALARAGSCSCDETVQQFQTRLNVAVAAGDGKTASVALQAWFTKTGITGPLLFAYGNLLRHEPSQLFSSTLLHLALSMLALMLVLAYVPSLIAFPAHYRGTVRARLNKSTVPLFERVGLRQLWIAFGVFLIVSVLVPLLGGGSSLQALATNKLLSNDEQATIAALQLSAMLLGGVLLAPIAWCFSRREWLGRRGLITAIVIAVLWTLVKALWIWSTWHAGQHGALTGGNLHDRTIAMLALAFARMGGPAFAFLVIAVAVPIYEELIFRGCLLGGLTRHISFGWANIWQALLFAVMHNDMPHFLFYFLLGLSGGWLARQTRGLAAPIALHAANNAVACAAMLLSG</sequence>
<gene>
    <name evidence="4" type="ORF">EKH80_22940</name>
</gene>
<feature type="transmembrane region" description="Helical" evidence="1">
    <location>
        <begin position="429"/>
        <end position="451"/>
    </location>
</feature>
<dbReference type="EMBL" id="RYYV01000039">
    <property type="protein sequence ID" value="RUL69083.1"/>
    <property type="molecule type" value="Genomic_DNA"/>
</dbReference>
<evidence type="ECO:0000256" key="2">
    <source>
        <dbReference type="SAM" id="SignalP"/>
    </source>
</evidence>
<reference evidence="4 5" key="1">
    <citation type="submission" date="2018-12" db="EMBL/GenBank/DDBJ databases">
        <title>Dyella dinghuensis sp. nov. DHOA06 and Dyella choica sp. nov. 4M-K27, isolated from forest soil.</title>
        <authorList>
            <person name="Qiu L.-H."/>
            <person name="Gao Z.-H."/>
        </authorList>
    </citation>
    <scope>NUCLEOTIDE SEQUENCE [LARGE SCALE GENOMIC DNA]</scope>
    <source>
        <strain evidence="4 5">4M-K27</strain>
    </source>
</reference>
<evidence type="ECO:0000259" key="3">
    <source>
        <dbReference type="Pfam" id="PF02517"/>
    </source>
</evidence>
<dbReference type="PANTHER" id="PTHR36435:SF1">
    <property type="entry name" value="CAAX AMINO TERMINAL PROTEASE FAMILY PROTEIN"/>
    <property type="match status" value="1"/>
</dbReference>
<feature type="transmembrane region" description="Helical" evidence="1">
    <location>
        <begin position="534"/>
        <end position="556"/>
    </location>
</feature>
<accession>A0A3S0RH74</accession>
<dbReference type="GO" id="GO:0080120">
    <property type="term" value="P:CAAX-box protein maturation"/>
    <property type="evidence" value="ECO:0007669"/>
    <property type="project" value="UniProtKB-ARBA"/>
</dbReference>
<keyword evidence="1" id="KW-0472">Membrane</keyword>
<feature type="chain" id="PRO_5018792775" evidence="2">
    <location>
        <begin position="29"/>
        <end position="613"/>
    </location>
</feature>
<protein>
    <submittedName>
        <fullName evidence="4">CPBP family intramembrane metalloprotease</fullName>
    </submittedName>
</protein>
<dbReference type="InterPro" id="IPR052710">
    <property type="entry name" value="CAAX_protease"/>
</dbReference>
<keyword evidence="4" id="KW-0645">Protease</keyword>
<evidence type="ECO:0000313" key="4">
    <source>
        <dbReference type="EMBL" id="RUL69083.1"/>
    </source>
</evidence>
<keyword evidence="1" id="KW-1133">Transmembrane helix</keyword>
<feature type="transmembrane region" description="Helical" evidence="1">
    <location>
        <begin position="340"/>
        <end position="365"/>
    </location>
</feature>
<dbReference type="GO" id="GO:0004175">
    <property type="term" value="F:endopeptidase activity"/>
    <property type="evidence" value="ECO:0007669"/>
    <property type="project" value="UniProtKB-ARBA"/>
</dbReference>
<proteinExistence type="predicted"/>
<organism evidence="4 5">
    <name type="scientific">Dyella choica</name>
    <dbReference type="NCBI Taxonomy" id="1927959"/>
    <lineage>
        <taxon>Bacteria</taxon>
        <taxon>Pseudomonadati</taxon>
        <taxon>Pseudomonadota</taxon>
        <taxon>Gammaproteobacteria</taxon>
        <taxon>Lysobacterales</taxon>
        <taxon>Rhodanobacteraceae</taxon>
        <taxon>Dyella</taxon>
    </lineage>
</organism>
<feature type="domain" description="CAAX prenyl protease 2/Lysostaphin resistance protein A-like" evidence="3">
    <location>
        <begin position="517"/>
        <end position="604"/>
    </location>
</feature>
<keyword evidence="1" id="KW-0812">Transmembrane</keyword>
<keyword evidence="4" id="KW-0482">Metalloprotease</keyword>
<dbReference type="InterPro" id="IPR011990">
    <property type="entry name" value="TPR-like_helical_dom_sf"/>
</dbReference>
<feature type="transmembrane region" description="Helical" evidence="1">
    <location>
        <begin position="504"/>
        <end position="527"/>
    </location>
</feature>
<feature type="transmembrane region" description="Helical" evidence="1">
    <location>
        <begin position="463"/>
        <end position="484"/>
    </location>
</feature>
<dbReference type="PANTHER" id="PTHR36435">
    <property type="entry name" value="SLR1288 PROTEIN"/>
    <property type="match status" value="1"/>
</dbReference>
<dbReference type="AlphaFoldDB" id="A0A3S0RH74"/>
<dbReference type="GO" id="GO:0008237">
    <property type="term" value="F:metallopeptidase activity"/>
    <property type="evidence" value="ECO:0007669"/>
    <property type="project" value="UniProtKB-KW"/>
</dbReference>
<comment type="caution">
    <text evidence="4">The sequence shown here is derived from an EMBL/GenBank/DDBJ whole genome shotgun (WGS) entry which is preliminary data.</text>
</comment>
<dbReference type="Pfam" id="PF02517">
    <property type="entry name" value="Rce1-like"/>
    <property type="match status" value="1"/>
</dbReference>
<dbReference type="Proteomes" id="UP000274358">
    <property type="component" value="Unassembled WGS sequence"/>
</dbReference>
<dbReference type="GO" id="GO:0006508">
    <property type="term" value="P:proteolysis"/>
    <property type="evidence" value="ECO:0007669"/>
    <property type="project" value="UniProtKB-KW"/>
</dbReference>
<keyword evidence="4" id="KW-0378">Hydrolase</keyword>
<evidence type="ECO:0000256" key="1">
    <source>
        <dbReference type="SAM" id="Phobius"/>
    </source>
</evidence>
<dbReference type="InterPro" id="IPR003675">
    <property type="entry name" value="Rce1/LyrA-like_dom"/>
</dbReference>
<feature type="transmembrane region" description="Helical" evidence="1">
    <location>
        <begin position="386"/>
        <end position="409"/>
    </location>
</feature>